<proteinExistence type="predicted"/>
<dbReference type="EMBL" id="MTYJ01000004">
    <property type="protein sequence ID" value="OQV24917.1"/>
    <property type="molecule type" value="Genomic_DNA"/>
</dbReference>
<dbReference type="GO" id="GO:0047372">
    <property type="term" value="F:monoacylglycerol lipase activity"/>
    <property type="evidence" value="ECO:0007669"/>
    <property type="project" value="TreeGrafter"/>
</dbReference>
<dbReference type="PANTHER" id="PTHR12277:SF194">
    <property type="entry name" value="FI04476P"/>
    <property type="match status" value="1"/>
</dbReference>
<evidence type="ECO:0000313" key="4">
    <source>
        <dbReference type="Proteomes" id="UP000192578"/>
    </source>
</evidence>
<evidence type="ECO:0000256" key="1">
    <source>
        <dbReference type="SAM" id="Phobius"/>
    </source>
</evidence>
<feature type="transmembrane region" description="Helical" evidence="1">
    <location>
        <begin position="21"/>
        <end position="52"/>
    </location>
</feature>
<name>A0A1W0XBM8_HYPEX</name>
<organism evidence="3 4">
    <name type="scientific">Hypsibius exemplaris</name>
    <name type="common">Freshwater tardigrade</name>
    <dbReference type="NCBI Taxonomy" id="2072580"/>
    <lineage>
        <taxon>Eukaryota</taxon>
        <taxon>Metazoa</taxon>
        <taxon>Ecdysozoa</taxon>
        <taxon>Tardigrada</taxon>
        <taxon>Eutardigrada</taxon>
        <taxon>Parachela</taxon>
        <taxon>Hypsibioidea</taxon>
        <taxon>Hypsibiidae</taxon>
        <taxon>Hypsibius</taxon>
    </lineage>
</organism>
<sequence length="349" mass="39455">MSTSERTPPKSSRTSSILMQPFGLFIRSTSCAVSTVFLIGFALQLILSYLPWSVCYMMYLNHASWPPKYLLDFSNLSFYDVEGSNFYIEANNVTLGVWLLHPENHTTNPRPNMPVVLYVHGNAGSRATLCRTRLYTNLQRLGFTVVAFDYRGYGDSSGTPWGEQDLVNDGFAVYEWTRKEYPNKEIFIWGHSLGTGVSTHLTQFIERQGLKVDGLILDSPFSDLEDAMRSHPLLFPLHFVPGFTETVAKAMKIMEVNLNNSAAVLTLRLPILILHAEDDNVVPFHLGQKLYNIAQTRDAPVSFVTFRRELGYGHKGIYQDPDLPRIVNDFFDVCRRHGGRVPNAPPLEA</sequence>
<dbReference type="AlphaFoldDB" id="A0A1W0XBM8"/>
<dbReference type="GO" id="GO:0004622">
    <property type="term" value="F:phosphatidylcholine lysophospholipase activity"/>
    <property type="evidence" value="ECO:0007669"/>
    <property type="project" value="TreeGrafter"/>
</dbReference>
<gene>
    <name evidence="3" type="ORF">BV898_01131</name>
</gene>
<keyword evidence="1" id="KW-0472">Membrane</keyword>
<evidence type="ECO:0000313" key="3">
    <source>
        <dbReference type="EMBL" id="OQV24917.1"/>
    </source>
</evidence>
<dbReference type="Proteomes" id="UP000192578">
    <property type="component" value="Unassembled WGS sequence"/>
</dbReference>
<feature type="domain" description="Serine aminopeptidase S33" evidence="2">
    <location>
        <begin position="115"/>
        <end position="233"/>
    </location>
</feature>
<dbReference type="Pfam" id="PF12146">
    <property type="entry name" value="Hydrolase_4"/>
    <property type="match status" value="1"/>
</dbReference>
<keyword evidence="4" id="KW-1185">Reference proteome</keyword>
<dbReference type="InterPro" id="IPR029058">
    <property type="entry name" value="AB_hydrolase_fold"/>
</dbReference>
<protein>
    <submittedName>
        <fullName evidence="3">Monoacylglycerol lipase ABHD12</fullName>
    </submittedName>
</protein>
<dbReference type="GO" id="GO:0006660">
    <property type="term" value="P:phosphatidylserine catabolic process"/>
    <property type="evidence" value="ECO:0007669"/>
    <property type="project" value="TreeGrafter"/>
</dbReference>
<keyword evidence="1" id="KW-0812">Transmembrane</keyword>
<accession>A0A1W0XBM8</accession>
<dbReference type="GO" id="GO:0052651">
    <property type="term" value="P:monoacylglycerol catabolic process"/>
    <property type="evidence" value="ECO:0007669"/>
    <property type="project" value="TreeGrafter"/>
</dbReference>
<dbReference type="PANTHER" id="PTHR12277">
    <property type="entry name" value="ALPHA/BETA HYDROLASE DOMAIN-CONTAINING PROTEIN"/>
    <property type="match status" value="1"/>
</dbReference>
<dbReference type="Gene3D" id="3.40.50.1820">
    <property type="entry name" value="alpha/beta hydrolase"/>
    <property type="match status" value="1"/>
</dbReference>
<reference evidence="4" key="1">
    <citation type="submission" date="2017-01" db="EMBL/GenBank/DDBJ databases">
        <title>Comparative genomics of anhydrobiosis in the tardigrade Hypsibius dujardini.</title>
        <authorList>
            <person name="Yoshida Y."/>
            <person name="Koutsovoulos G."/>
            <person name="Laetsch D."/>
            <person name="Stevens L."/>
            <person name="Kumar S."/>
            <person name="Horikawa D."/>
            <person name="Ishino K."/>
            <person name="Komine S."/>
            <person name="Tomita M."/>
            <person name="Blaxter M."/>
            <person name="Arakawa K."/>
        </authorList>
    </citation>
    <scope>NUCLEOTIDE SEQUENCE [LARGE SCALE GENOMIC DNA]</scope>
    <source>
        <strain evidence="4">Z151</strain>
    </source>
</reference>
<dbReference type="SUPFAM" id="SSF53474">
    <property type="entry name" value="alpha/beta-Hydrolases"/>
    <property type="match status" value="1"/>
</dbReference>
<dbReference type="InterPro" id="IPR022742">
    <property type="entry name" value="Hydrolase_4"/>
</dbReference>
<evidence type="ECO:0000259" key="2">
    <source>
        <dbReference type="Pfam" id="PF12146"/>
    </source>
</evidence>
<comment type="caution">
    <text evidence="3">The sequence shown here is derived from an EMBL/GenBank/DDBJ whole genome shotgun (WGS) entry which is preliminary data.</text>
</comment>
<dbReference type="GO" id="GO:0005789">
    <property type="term" value="C:endoplasmic reticulum membrane"/>
    <property type="evidence" value="ECO:0007669"/>
    <property type="project" value="TreeGrafter"/>
</dbReference>
<dbReference type="OrthoDB" id="10249433at2759"/>
<keyword evidence="1" id="KW-1133">Transmembrane helix</keyword>